<accession>A0A645BNV4</accession>
<evidence type="ECO:0000313" key="1">
    <source>
        <dbReference type="EMBL" id="MPM66798.1"/>
    </source>
</evidence>
<organism evidence="1">
    <name type="scientific">bioreactor metagenome</name>
    <dbReference type="NCBI Taxonomy" id="1076179"/>
    <lineage>
        <taxon>unclassified sequences</taxon>
        <taxon>metagenomes</taxon>
        <taxon>ecological metagenomes</taxon>
    </lineage>
</organism>
<gene>
    <name evidence="1" type="ORF">SDC9_113709</name>
</gene>
<protein>
    <submittedName>
        <fullName evidence="1">Uncharacterized protein</fullName>
    </submittedName>
</protein>
<name>A0A645BNV4_9ZZZZ</name>
<dbReference type="EMBL" id="VSSQ01021302">
    <property type="protein sequence ID" value="MPM66798.1"/>
    <property type="molecule type" value="Genomic_DNA"/>
</dbReference>
<proteinExistence type="predicted"/>
<reference evidence="1" key="1">
    <citation type="submission" date="2019-08" db="EMBL/GenBank/DDBJ databases">
        <authorList>
            <person name="Kucharzyk K."/>
            <person name="Murdoch R.W."/>
            <person name="Higgins S."/>
            <person name="Loffler F."/>
        </authorList>
    </citation>
    <scope>NUCLEOTIDE SEQUENCE</scope>
</reference>
<comment type="caution">
    <text evidence="1">The sequence shown here is derived from an EMBL/GenBank/DDBJ whole genome shotgun (WGS) entry which is preliminary data.</text>
</comment>
<sequence length="213" mass="22729">MGLRVLFAEIVRVIGADHGQARLPVKLQNSPVHRLLVGNAVVLKLQIKAVRPENLRHFQRHGFGGFILSVSYPPGYFPGKARGQGNQPPVVLPQQLHVDAGLNVKPLGPRHGHHVGQIAVPLLVFAKQHKMAALRVKLVLLLKPGPASGGHVDLAADDGLDSRVLAGAVKVNRAVHHPVICDGAGRLARLLQNGGQLLDAAGSVQQAELRMNV</sequence>
<dbReference type="AlphaFoldDB" id="A0A645BNV4"/>